<protein>
    <submittedName>
        <fullName evidence="2">SLBB domain-containing protein</fullName>
    </submittedName>
</protein>
<name>A0A934VW03_9BACT</name>
<comment type="caution">
    <text evidence="2">The sequence shown here is derived from an EMBL/GenBank/DDBJ whole genome shotgun (WGS) entry which is preliminary data.</text>
</comment>
<dbReference type="AlphaFoldDB" id="A0A934VW03"/>
<dbReference type="Pfam" id="PF10531">
    <property type="entry name" value="SLBB"/>
    <property type="match status" value="1"/>
</dbReference>
<proteinExistence type="predicted"/>
<evidence type="ECO:0000259" key="1">
    <source>
        <dbReference type="Pfam" id="PF10531"/>
    </source>
</evidence>
<keyword evidence="3" id="KW-1185">Reference proteome</keyword>
<dbReference type="EMBL" id="JAENIJ010000014">
    <property type="protein sequence ID" value="MBK1882770.1"/>
    <property type="molecule type" value="Genomic_DNA"/>
</dbReference>
<dbReference type="Proteomes" id="UP000603141">
    <property type="component" value="Unassembled WGS sequence"/>
</dbReference>
<dbReference type="Gene3D" id="3.10.560.10">
    <property type="entry name" value="Outer membrane lipoprotein wza domain like"/>
    <property type="match status" value="1"/>
</dbReference>
<feature type="domain" description="Soluble ligand binding" evidence="1">
    <location>
        <begin position="67"/>
        <end position="110"/>
    </location>
</feature>
<reference evidence="2" key="1">
    <citation type="submission" date="2021-01" db="EMBL/GenBank/DDBJ databases">
        <title>Modified the classification status of verrucomicrobia.</title>
        <authorList>
            <person name="Feng X."/>
        </authorList>
    </citation>
    <scope>NUCLEOTIDE SEQUENCE</scope>
    <source>
        <strain evidence="2">KCTC 22041</strain>
    </source>
</reference>
<organism evidence="2 3">
    <name type="scientific">Luteolibacter pohnpeiensis</name>
    <dbReference type="NCBI Taxonomy" id="454153"/>
    <lineage>
        <taxon>Bacteria</taxon>
        <taxon>Pseudomonadati</taxon>
        <taxon>Verrucomicrobiota</taxon>
        <taxon>Verrucomicrobiia</taxon>
        <taxon>Verrucomicrobiales</taxon>
        <taxon>Verrucomicrobiaceae</taxon>
        <taxon>Luteolibacter</taxon>
    </lineage>
</organism>
<accession>A0A934VW03</accession>
<dbReference type="RefSeq" id="WP_200270243.1">
    <property type="nucleotide sequence ID" value="NZ_JAENIJ010000014.1"/>
</dbReference>
<evidence type="ECO:0000313" key="2">
    <source>
        <dbReference type="EMBL" id="MBK1882770.1"/>
    </source>
</evidence>
<gene>
    <name evidence="2" type="ORF">JIN85_10110</name>
</gene>
<dbReference type="InterPro" id="IPR019554">
    <property type="entry name" value="Soluble_ligand-bd"/>
</dbReference>
<evidence type="ECO:0000313" key="3">
    <source>
        <dbReference type="Proteomes" id="UP000603141"/>
    </source>
</evidence>
<sequence length="144" mass="15564">MKSFLKLIGAACLGLAALLVYIKLRNGTDDEIHAIYQDPSKPTRSLKSTMGDLSLATWIRSKYLHLQITGEVKEPGAISVSPKTTLSDLIDRVGGPTALGDIQHTQLTRDGITNIYDLSRAESANLPLMTDDSINIPPLSAMSN</sequence>